<name>E6XCM0_CELAD</name>
<proteinExistence type="predicted"/>
<sequence length="201" mass="22658">MKQIFYILMLTLLTITNSFGQTVSDSIYKSWWTNKDNSIFQSVNSGRFSGTTNGYLQLKNGKNTLVLDFQTSKTTLNVLHDPEEMYDKSTKKYSTQTTSGKTTLTYEIYALANILTINLNGLTYRIGTIDGASDTPVFGLTFNYCSDKTTEFLTLFVTKPLELTTTRELMKQKNINYTEAQKLAKTITLLPGSTIILTLNK</sequence>
<evidence type="ECO:0000313" key="2">
    <source>
        <dbReference type="EMBL" id="ADV49009.1"/>
    </source>
</evidence>
<dbReference type="STRING" id="688270.Celal_1708"/>
<feature type="chain" id="PRO_5003215643" evidence="1">
    <location>
        <begin position="21"/>
        <end position="201"/>
    </location>
</feature>
<dbReference type="EMBL" id="CP002453">
    <property type="protein sequence ID" value="ADV49009.1"/>
    <property type="molecule type" value="Genomic_DNA"/>
</dbReference>
<dbReference type="eggNOG" id="ENOG5033VW3">
    <property type="taxonomic scope" value="Bacteria"/>
</dbReference>
<keyword evidence="1" id="KW-0732">Signal</keyword>
<evidence type="ECO:0000313" key="3">
    <source>
        <dbReference type="Proteomes" id="UP000008634"/>
    </source>
</evidence>
<feature type="signal peptide" evidence="1">
    <location>
        <begin position="1"/>
        <end position="20"/>
    </location>
</feature>
<dbReference type="KEGG" id="cao:Celal_1708"/>
<keyword evidence="3" id="KW-1185">Reference proteome</keyword>
<organism evidence="2 3">
    <name type="scientific">Cellulophaga algicola (strain DSM 14237 / IC166 / ACAM 630)</name>
    <dbReference type="NCBI Taxonomy" id="688270"/>
    <lineage>
        <taxon>Bacteria</taxon>
        <taxon>Pseudomonadati</taxon>
        <taxon>Bacteroidota</taxon>
        <taxon>Flavobacteriia</taxon>
        <taxon>Flavobacteriales</taxon>
        <taxon>Flavobacteriaceae</taxon>
        <taxon>Cellulophaga</taxon>
    </lineage>
</organism>
<dbReference type="Proteomes" id="UP000008634">
    <property type="component" value="Chromosome"/>
</dbReference>
<gene>
    <name evidence="2" type="ordered locus">Celal_1708</name>
</gene>
<dbReference type="RefSeq" id="WP_013550487.1">
    <property type="nucleotide sequence ID" value="NC_014934.1"/>
</dbReference>
<reference evidence="2 3" key="1">
    <citation type="journal article" date="2010" name="Stand. Genomic Sci.">
        <title>Complete genome sequence of Cellulophaga algicola type strain (IC166).</title>
        <authorList>
            <person name="Abt B."/>
            <person name="Lu M."/>
            <person name="Misra M."/>
            <person name="Han C."/>
            <person name="Nolan M."/>
            <person name="Lucas S."/>
            <person name="Hammon N."/>
            <person name="Deshpande S."/>
            <person name="Cheng J.F."/>
            <person name="Tapia R."/>
            <person name="Goodwin L."/>
            <person name="Pitluck S."/>
            <person name="Liolios K."/>
            <person name="Pagani I."/>
            <person name="Ivanova N."/>
            <person name="Mavromatis K."/>
            <person name="Ovchinikova G."/>
            <person name="Pati A."/>
            <person name="Chen A."/>
            <person name="Palaniappan K."/>
            <person name="Land M."/>
            <person name="Hauser L."/>
            <person name="Chang Y.J."/>
            <person name="Jeffries C.D."/>
            <person name="Detter J.C."/>
            <person name="Brambilla E."/>
            <person name="Rohde M."/>
            <person name="Tindall B.J."/>
            <person name="Goker M."/>
            <person name="Woyke T."/>
            <person name="Bristow J."/>
            <person name="Eisen J.A."/>
            <person name="Markowitz V."/>
            <person name="Hugenholtz P."/>
            <person name="Kyrpides N.C."/>
            <person name="Klenk H.P."/>
            <person name="Lapidus A."/>
        </authorList>
    </citation>
    <scope>NUCLEOTIDE SEQUENCE [LARGE SCALE GENOMIC DNA]</scope>
    <source>
        <strain evidence="3">DSM 14237 / IC166 / ACAM 630</strain>
    </source>
</reference>
<dbReference type="AlphaFoldDB" id="E6XCM0"/>
<protein>
    <submittedName>
        <fullName evidence="2">Uncharacterized protein</fullName>
    </submittedName>
</protein>
<dbReference type="OrthoDB" id="1436069at2"/>
<dbReference type="HOGENOM" id="CLU_1358418_0_0_10"/>
<accession>E6XCM0</accession>
<evidence type="ECO:0000256" key="1">
    <source>
        <dbReference type="SAM" id="SignalP"/>
    </source>
</evidence>